<reference evidence="4" key="1">
    <citation type="submission" date="2010-08" db="EMBL/GenBank/DDBJ databases">
        <authorList>
            <consortium name="Caenorhabditis japonica Sequencing Consortium"/>
            <person name="Wilson R.K."/>
        </authorList>
    </citation>
    <scope>NUCLEOTIDE SEQUENCE [LARGE SCALE GENOMIC DNA]</scope>
    <source>
        <strain evidence="4">DF5081</strain>
    </source>
</reference>
<organism evidence="3 4">
    <name type="scientific">Caenorhabditis japonica</name>
    <dbReference type="NCBI Taxonomy" id="281687"/>
    <lineage>
        <taxon>Eukaryota</taxon>
        <taxon>Metazoa</taxon>
        <taxon>Ecdysozoa</taxon>
        <taxon>Nematoda</taxon>
        <taxon>Chromadorea</taxon>
        <taxon>Rhabditida</taxon>
        <taxon>Rhabditina</taxon>
        <taxon>Rhabditomorpha</taxon>
        <taxon>Rhabditoidea</taxon>
        <taxon>Rhabditidae</taxon>
        <taxon>Peloderinae</taxon>
        <taxon>Caenorhabditis</taxon>
    </lineage>
</organism>
<feature type="transmembrane region" description="Helical" evidence="1">
    <location>
        <begin position="238"/>
        <end position="256"/>
    </location>
</feature>
<proteinExistence type="predicted"/>
<name>A0A8R1E4Y0_CAEJA</name>
<keyword evidence="1" id="KW-1133">Transmembrane helix</keyword>
<sequence>MAHCVALLFLTTTLLQATVIGHALEVLDGNSNTTTQWLAGELKPTITWEEMEVSAEGERRFFCGEFDSSFTGRYHWRFNGSSILPERTQIHRNQFVFLSGANAIRNQLDGEYECCVRETLGNACYSRMIAVKNKTDQHNIDMTNSTLLLGEEGHTYYIRVHDVKRVEGVKCTLDGVNVDNFKYPHFGRQTKRTVPYHLKIENLEKGGEVKCDLRLQRKEIIEKTFDVRLLGTFSSSSSSNIFILILSFVTLILGFTI</sequence>
<evidence type="ECO:0000256" key="2">
    <source>
        <dbReference type="SAM" id="SignalP"/>
    </source>
</evidence>
<protein>
    <recommendedName>
        <fullName evidence="5">Ig-like domain-containing protein</fullName>
    </recommendedName>
</protein>
<dbReference type="EnsemblMetazoa" id="CJA19101.1">
    <property type="protein sequence ID" value="CJA19101.1"/>
    <property type="gene ID" value="WBGene00138305"/>
</dbReference>
<feature type="signal peptide" evidence="2">
    <location>
        <begin position="1"/>
        <end position="17"/>
    </location>
</feature>
<keyword evidence="1" id="KW-0472">Membrane</keyword>
<reference evidence="3" key="2">
    <citation type="submission" date="2022-06" db="UniProtKB">
        <authorList>
            <consortium name="EnsemblMetazoa"/>
        </authorList>
    </citation>
    <scope>IDENTIFICATION</scope>
    <source>
        <strain evidence="3">DF5081</strain>
    </source>
</reference>
<keyword evidence="4" id="KW-1185">Reference proteome</keyword>
<evidence type="ECO:0000256" key="1">
    <source>
        <dbReference type="SAM" id="Phobius"/>
    </source>
</evidence>
<dbReference type="AlphaFoldDB" id="A0A8R1E4Y0"/>
<evidence type="ECO:0000313" key="4">
    <source>
        <dbReference type="Proteomes" id="UP000005237"/>
    </source>
</evidence>
<keyword evidence="2" id="KW-0732">Signal</keyword>
<evidence type="ECO:0008006" key="5">
    <source>
        <dbReference type="Google" id="ProtNLM"/>
    </source>
</evidence>
<keyword evidence="1" id="KW-0812">Transmembrane</keyword>
<accession>A0A8R1E4Y0</accession>
<feature type="chain" id="PRO_5035948421" description="Ig-like domain-containing protein" evidence="2">
    <location>
        <begin position="18"/>
        <end position="257"/>
    </location>
</feature>
<evidence type="ECO:0000313" key="3">
    <source>
        <dbReference type="EnsemblMetazoa" id="CJA19101.1"/>
    </source>
</evidence>
<dbReference type="Proteomes" id="UP000005237">
    <property type="component" value="Unassembled WGS sequence"/>
</dbReference>